<organism evidence="1 2">
    <name type="scientific">Insulibacter thermoxylanivorax</name>
    <dbReference type="NCBI Taxonomy" id="2749268"/>
    <lineage>
        <taxon>Bacteria</taxon>
        <taxon>Bacillati</taxon>
        <taxon>Bacillota</taxon>
        <taxon>Bacilli</taxon>
        <taxon>Bacillales</taxon>
        <taxon>Paenibacillaceae</taxon>
        <taxon>Insulibacter</taxon>
    </lineage>
</organism>
<evidence type="ECO:0000313" key="1">
    <source>
        <dbReference type="EMBL" id="GFR37612.1"/>
    </source>
</evidence>
<dbReference type="PANTHER" id="PTHR37036">
    <property type="match status" value="1"/>
</dbReference>
<dbReference type="EMBL" id="BMAQ01000006">
    <property type="protein sequence ID" value="GFR37612.1"/>
    <property type="molecule type" value="Genomic_DNA"/>
</dbReference>
<comment type="caution">
    <text evidence="1">The sequence shown here is derived from an EMBL/GenBank/DDBJ whole genome shotgun (WGS) entry which is preliminary data.</text>
</comment>
<dbReference type="InterPro" id="IPR015045">
    <property type="entry name" value="MPT-1-like_LmxM"/>
</dbReference>
<reference evidence="1" key="2">
    <citation type="journal article" date="2021" name="Data Brief">
        <title>Draft genome sequence data of the facultative, thermophilic, xylanolytic bacterium Paenibacillus sp. strain DA-C8.</title>
        <authorList>
            <person name="Chhe C."/>
            <person name="Uke A."/>
            <person name="Baramee S."/>
            <person name="Ungkulpasvich U."/>
            <person name="Tachaapaikoon C."/>
            <person name="Pason P."/>
            <person name="Waeonukul R."/>
            <person name="Ratanakhanokchai K."/>
            <person name="Kosugi A."/>
        </authorList>
    </citation>
    <scope>NUCLEOTIDE SEQUENCE</scope>
    <source>
        <strain evidence="1">DA-C8</strain>
    </source>
</reference>
<evidence type="ECO:0008006" key="3">
    <source>
        <dbReference type="Google" id="ProtNLM"/>
    </source>
</evidence>
<dbReference type="Pfam" id="PF08950">
    <property type="entry name" value="DUF1861"/>
    <property type="match status" value="1"/>
</dbReference>
<dbReference type="Proteomes" id="UP000654993">
    <property type="component" value="Unassembled WGS sequence"/>
</dbReference>
<sequence>MVQLTNSGTKSCTVLLEDFRQRGHKPLHAEKIIFDQVNERDVYNITAPFEDEGETVIAGRVEHRDSEVSEVHFFVNRNGVWVPRENAPVFALQDPFYTKINGELIVGGVETFSHPEKEGMLNWRTVFYRGASLSQLERFFVGPDAMKDLRLVQLADGSIGVFTRPQGVKGGRGKIGYTNVPSLDNLSHEVIDEAPILEGLIHEDEWGGCNEIHLLPNGLLGVLGHIARFGEAGKRHYYPMVFVFNPYNRTLSDVEIIAERANFVVGPAKRDDLVDVVFSGGLVRHPDGTADLYAGTSDAEAQKLRIIDPFAKYV</sequence>
<gene>
    <name evidence="1" type="ORF">PRECH8_09080</name>
</gene>
<dbReference type="SUPFAM" id="SSF75005">
    <property type="entry name" value="Arabinanase/levansucrase/invertase"/>
    <property type="match status" value="1"/>
</dbReference>
<dbReference type="RefSeq" id="WP_200965900.1">
    <property type="nucleotide sequence ID" value="NZ_BMAQ01000006.1"/>
</dbReference>
<dbReference type="InterPro" id="IPR023296">
    <property type="entry name" value="Glyco_hydro_beta-prop_sf"/>
</dbReference>
<dbReference type="Gene3D" id="2.115.10.20">
    <property type="entry name" value="Glycosyl hydrolase domain, family 43"/>
    <property type="match status" value="1"/>
</dbReference>
<dbReference type="PANTHER" id="PTHR37036:SF2">
    <property type="entry name" value="DUF1861 FAMILY PROTEIN"/>
    <property type="match status" value="1"/>
</dbReference>
<proteinExistence type="predicted"/>
<name>A0A916VEV1_9BACL</name>
<keyword evidence="2" id="KW-1185">Reference proteome</keyword>
<dbReference type="AlphaFoldDB" id="A0A916VEV1"/>
<protein>
    <recommendedName>
        <fullName evidence="3">DUF1861 family protein</fullName>
    </recommendedName>
</protein>
<reference evidence="1" key="1">
    <citation type="submission" date="2020-08" db="EMBL/GenBank/DDBJ databases">
        <authorList>
            <person name="Uke A."/>
            <person name="Chhe C."/>
            <person name="Baramee S."/>
            <person name="Kosugi A."/>
        </authorList>
    </citation>
    <scope>NUCLEOTIDE SEQUENCE</scope>
    <source>
        <strain evidence="1">DA-C8</strain>
    </source>
</reference>
<accession>A0A916VEV1</accession>
<evidence type="ECO:0000313" key="2">
    <source>
        <dbReference type="Proteomes" id="UP000654993"/>
    </source>
</evidence>